<accession>A0A6A5SJN8</accession>
<name>A0A6A5SJN8_9PLEO</name>
<sequence>MPATLDTRRIRTSTPAELRDYYNELLKNTTIESITAQLLQAIEIGSIPPLTFAPWLGVSKSPATIRGALRQNKSVLVRKIAIKQLRNALSPSAWKTTWDGIGGTAGLLEIFADLSVLEVREACKAIGRYGKCKEMVEKRRCVTEFFKGLHPDDFPDTSYKTTDRRALSRYYRLIIPMCSEGLIDQAVADGLSGPWKNAREKDLLRYHSNSIQKELLRSLATIQTQPVDQHKLEVLLQQYPSTESMLRGFSASMEFSLTVLRTLGQSEAKVVDDDFFINQLVRPLLKRVIKKRVQWNTLQEIIDLILHYLEAHPSARRKISTEVGDVLHLVAMCWSRKPDLFEKQLRKLCSHIISGTSNIEELRNWGEFLSGIRTSRCYALFRLCYQASTHLDIGNDADLKLAKGPLSQDLLTKLGPEQALLLFTRLRSMKGDEDLVALDTGNSVLNSTASYGGRSGDPELYYMYLLTLNGRHEEAEVLATGYVEDRTKRAASASQPEQRTYYAKSVLYAAIACESLDMLKETLDWTKHFMRDPLVIRELYPQSYHREMIRLLTGIPERLTSPPDLRILRQRVEKGNSILVGMFDTTCAALREPSFSARHWEGVFNLFYAIVQKRVDLTPKLKARLNASDDEMYHCLWEPTIPMLVDVEEKANMDGHEQLFVNGLRGILDCGNGPCYIDLVITEMSTSTFIDKLAQARDELWRRLRTTVYPATATLPEIFPRGLPIQYLTSPWFPNVQDLDRMFPYLASRVQTALFPEPTAALQAVSLDNDSRKYIGYFVDSYQHALQLYIRSSCEKGERRKRAEKTWDYAMNSLSQNRMTREEAARFWQTLKPDCLKEWPPQKFVGAGHASWPVIPESNDPLEPLEWNPFASGRPESVARDLNESTYLDLSTIVLEPIRTNEFLFCNNPTIRDRLRLPSPKVPAYEARKGSIWSASRNMGEGGVLSALLYLDAKYVSTDHLLRTPFPSEAEPRYPPLYLEDEFLSSEDLNPYTAARNIRGHLDAIPPALLAHLAQKLIAALDAADEDASTYTGLHSLAMLIIVRFSESDRPVLATQLAIRTILERPKSSSWHRQLLKPSFLRRLSALDAQACVETFAERIFDTLRAKRLAEETKLGEDGESSNDQPFVKVTTVKLLAQLMQETGLVGKDHAISMLSKLAQNTNHVDVRLNVVKGLLGMLDSSSEHANDVRSVLEPMVPLAGVLYERQPLTEAKWVEIEKSLDLPVLQLGLVHELEGDSPFLSTLINHISNSSCEAYELQPFVDRIIIPTLECLKQQTARWVALFLRKYGVDEAAQKELQIPAVPRDPSVTQLVLSVQDSRLSCLPRTVLEEFVGRITFNIAPPAPIRALNKRLREDSALSSRSEVQVWLRLYGQGIEAVKSLGSFNFISLLKYATDSSDDTRITPRLIQEQFLKLFTVVLWNDKPSYMYVKGFVAREMVSGRNLAEPWWQPHGKSILEAMISHVNSIRTRDWERDSNRTPSVLPDTFPWRLLLLDYPWPELNDKSADRDAKCKLFARQLTSIIDELIGSRVYHNNLSALETYLTTDVVSFPGDQRVSKRVGKLKMHYVKRNPLRDALMDNRILAAVYLGDITQTRLSWVTGAEELRAEVAGYLVKLVGKDIKELNGDMRESLRGLAGFWKGCDNEGVRRLGWEVEGKYFLDG</sequence>
<evidence type="ECO:0000313" key="1">
    <source>
        <dbReference type="EMBL" id="KAF1938746.1"/>
    </source>
</evidence>
<dbReference type="EMBL" id="ML976097">
    <property type="protein sequence ID" value="KAF1938746.1"/>
    <property type="molecule type" value="Genomic_DNA"/>
</dbReference>
<evidence type="ECO:0000313" key="2">
    <source>
        <dbReference type="Proteomes" id="UP000800038"/>
    </source>
</evidence>
<reference evidence="1" key="1">
    <citation type="journal article" date="2020" name="Stud. Mycol.">
        <title>101 Dothideomycetes genomes: a test case for predicting lifestyles and emergence of pathogens.</title>
        <authorList>
            <person name="Haridas S."/>
            <person name="Albert R."/>
            <person name="Binder M."/>
            <person name="Bloem J."/>
            <person name="Labutti K."/>
            <person name="Salamov A."/>
            <person name="Andreopoulos B."/>
            <person name="Baker S."/>
            <person name="Barry K."/>
            <person name="Bills G."/>
            <person name="Bluhm B."/>
            <person name="Cannon C."/>
            <person name="Castanera R."/>
            <person name="Culley D."/>
            <person name="Daum C."/>
            <person name="Ezra D."/>
            <person name="Gonzalez J."/>
            <person name="Henrissat B."/>
            <person name="Kuo A."/>
            <person name="Liang C."/>
            <person name="Lipzen A."/>
            <person name="Lutzoni F."/>
            <person name="Magnuson J."/>
            <person name="Mondo S."/>
            <person name="Nolan M."/>
            <person name="Ohm R."/>
            <person name="Pangilinan J."/>
            <person name="Park H.-J."/>
            <person name="Ramirez L."/>
            <person name="Alfaro M."/>
            <person name="Sun H."/>
            <person name="Tritt A."/>
            <person name="Yoshinaga Y."/>
            <person name="Zwiers L.-H."/>
            <person name="Turgeon B."/>
            <person name="Goodwin S."/>
            <person name="Spatafora J."/>
            <person name="Crous P."/>
            <person name="Grigoriev I."/>
        </authorList>
    </citation>
    <scope>NUCLEOTIDE SEQUENCE</scope>
    <source>
        <strain evidence="1">CBS 161.51</strain>
    </source>
</reference>
<proteinExistence type="predicted"/>
<protein>
    <submittedName>
        <fullName evidence="1">Uncharacterized protein</fullName>
    </submittedName>
</protein>
<dbReference type="OrthoDB" id="2549237at2759"/>
<keyword evidence="2" id="KW-1185">Reference proteome</keyword>
<organism evidence="1 2">
    <name type="scientific">Clathrospora elynae</name>
    <dbReference type="NCBI Taxonomy" id="706981"/>
    <lineage>
        <taxon>Eukaryota</taxon>
        <taxon>Fungi</taxon>
        <taxon>Dikarya</taxon>
        <taxon>Ascomycota</taxon>
        <taxon>Pezizomycotina</taxon>
        <taxon>Dothideomycetes</taxon>
        <taxon>Pleosporomycetidae</taxon>
        <taxon>Pleosporales</taxon>
        <taxon>Diademaceae</taxon>
        <taxon>Clathrospora</taxon>
    </lineage>
</organism>
<gene>
    <name evidence="1" type="ORF">EJ02DRAFT_473066</name>
</gene>
<dbReference type="Proteomes" id="UP000800038">
    <property type="component" value="Unassembled WGS sequence"/>
</dbReference>